<dbReference type="PANTHER" id="PTHR12794">
    <property type="entry name" value="GEMIN2"/>
    <property type="match status" value="1"/>
</dbReference>
<feature type="region of interest" description="Disordered" evidence="2">
    <location>
        <begin position="1"/>
        <end position="34"/>
    </location>
</feature>
<proteinExistence type="inferred from homology"/>
<dbReference type="OrthoDB" id="428895at2759"/>
<dbReference type="PANTHER" id="PTHR12794:SF0">
    <property type="entry name" value="GEM-ASSOCIATED PROTEIN 2"/>
    <property type="match status" value="1"/>
</dbReference>
<feature type="compositionally biased region" description="Basic and acidic residues" evidence="2">
    <location>
        <begin position="16"/>
        <end position="25"/>
    </location>
</feature>
<gene>
    <name evidence="3" type="ORF">RHTO0S_05e05688g</name>
</gene>
<comment type="similarity">
    <text evidence="1">Belongs to the gemin-2 family.</text>
</comment>
<accession>A0A061ASU0</accession>
<dbReference type="GO" id="GO:0005634">
    <property type="term" value="C:nucleus"/>
    <property type="evidence" value="ECO:0007669"/>
    <property type="project" value="TreeGrafter"/>
</dbReference>
<dbReference type="Pfam" id="PF04938">
    <property type="entry name" value="SIP1"/>
    <property type="match status" value="1"/>
</dbReference>
<dbReference type="GO" id="GO:0000387">
    <property type="term" value="P:spliceosomal snRNP assembly"/>
    <property type="evidence" value="ECO:0007669"/>
    <property type="project" value="InterPro"/>
</dbReference>
<feature type="region of interest" description="Disordered" evidence="2">
    <location>
        <begin position="186"/>
        <end position="205"/>
    </location>
</feature>
<organism evidence="3">
    <name type="scientific">Rhodotorula toruloides</name>
    <name type="common">Yeast</name>
    <name type="synonym">Rhodosporidium toruloides</name>
    <dbReference type="NCBI Taxonomy" id="5286"/>
    <lineage>
        <taxon>Eukaryota</taxon>
        <taxon>Fungi</taxon>
        <taxon>Dikarya</taxon>
        <taxon>Basidiomycota</taxon>
        <taxon>Pucciniomycotina</taxon>
        <taxon>Microbotryomycetes</taxon>
        <taxon>Sporidiobolales</taxon>
        <taxon>Sporidiobolaceae</taxon>
        <taxon>Rhodotorula</taxon>
    </lineage>
</organism>
<sequence>MADPLIGLTFTFDAPSSRERERDQAPRGGLGSQVLPVAELDDEWEGEPGDGSEYLFLVRREASTHARVLRVANPFMTMEVDEETAAAQEEDDEPPASRPDEAWRKVFVRNFEAARQRMLVAPKSSLPPADPALIPNARDEGAWRVFINGKRSKPNPPAAKKAVTEEDELAAAKRAVLAALDLDDGEAATTAPPDSAPAPAPPALAPAPEYERLPQLPSPALLISIPRPYLIHVLSHFDDWYNERLEQYEEKLNFVPSTIFAPPALRRKGATAKVAAPAAATTDAGRPRPPLPSAHEAHWMLSLLTRLEQVLDGEDLATLRQLARTLRSLAEESHKVSVETRVAAGTGRSMQQRTADEEEAEGRARCWMVVAAVANVWKQGDLWDPRL</sequence>
<name>A0A061ASU0_RHOTO</name>
<dbReference type="Gene3D" id="1.20.58.1070">
    <property type="match status" value="1"/>
</dbReference>
<dbReference type="EMBL" id="LK052940">
    <property type="protein sequence ID" value="CDR40636.1"/>
    <property type="molecule type" value="Genomic_DNA"/>
</dbReference>
<protein>
    <submittedName>
        <fullName evidence="3">RHTO0S05e05688g1_1</fullName>
    </submittedName>
</protein>
<feature type="compositionally biased region" description="Pro residues" evidence="2">
    <location>
        <begin position="194"/>
        <end position="205"/>
    </location>
</feature>
<evidence type="ECO:0000313" key="3">
    <source>
        <dbReference type="EMBL" id="CDR40636.1"/>
    </source>
</evidence>
<reference evidence="3" key="1">
    <citation type="journal article" date="2014" name="Genome Announc.">
        <title>Draft genome sequence of Rhodosporidium toruloides CECT1137, an oleaginous yeast of biotechnological interest.</title>
        <authorList>
            <person name="Morin N."/>
            <person name="Calcas X."/>
            <person name="Devillers H."/>
            <person name="Durrens P."/>
            <person name="Sherman D.J."/>
            <person name="Nicaud J.-M."/>
            <person name="Neuveglise C."/>
        </authorList>
    </citation>
    <scope>NUCLEOTIDE SEQUENCE</scope>
    <source>
        <strain evidence="3">CECT1137</strain>
    </source>
</reference>
<evidence type="ECO:0000256" key="1">
    <source>
        <dbReference type="ARBA" id="ARBA00025758"/>
    </source>
</evidence>
<dbReference type="InterPro" id="IPR035426">
    <property type="entry name" value="Gemin2/Brr1"/>
</dbReference>
<evidence type="ECO:0000256" key="2">
    <source>
        <dbReference type="SAM" id="MobiDB-lite"/>
    </source>
</evidence>
<dbReference type="AlphaFoldDB" id="A0A061ASU0"/>
<dbReference type="GO" id="GO:0032797">
    <property type="term" value="C:SMN complex"/>
    <property type="evidence" value="ECO:0007669"/>
    <property type="project" value="TreeGrafter"/>
</dbReference>